<dbReference type="InterPro" id="IPR002999">
    <property type="entry name" value="Tudor"/>
</dbReference>
<evidence type="ECO:0000313" key="3">
    <source>
        <dbReference type="Proteomes" id="UP000233180"/>
    </source>
</evidence>
<feature type="domain" description="Tudor" evidence="1">
    <location>
        <begin position="798"/>
        <end position="855"/>
    </location>
</feature>
<reference evidence="2" key="3">
    <citation type="submission" date="2025-09" db="UniProtKB">
        <authorList>
            <consortium name="Ensembl"/>
        </authorList>
    </citation>
    <scope>IDENTIFICATION</scope>
</reference>
<protein>
    <submittedName>
        <fullName evidence="2">Tudor domain containing 15</fullName>
    </submittedName>
</protein>
<accession>A0A2K6KH06</accession>
<proteinExistence type="predicted"/>
<dbReference type="InterPro" id="IPR050621">
    <property type="entry name" value="Tudor_domain_containing"/>
</dbReference>
<dbReference type="InterPro" id="IPR047459">
    <property type="entry name" value="Tudor_TDRD15_rpt6"/>
</dbReference>
<dbReference type="Pfam" id="PF00567">
    <property type="entry name" value="TUDOR"/>
    <property type="match status" value="6"/>
</dbReference>
<dbReference type="PANTHER" id="PTHR22948">
    <property type="entry name" value="TUDOR DOMAIN CONTAINING PROTEIN"/>
    <property type="match status" value="1"/>
</dbReference>
<dbReference type="Gene3D" id="2.40.50.90">
    <property type="match status" value="6"/>
</dbReference>
<dbReference type="Gene3D" id="2.30.30.140">
    <property type="match status" value="6"/>
</dbReference>
<dbReference type="InterPro" id="IPR047450">
    <property type="entry name" value="Tudor_TDRD15_rpt1"/>
</dbReference>
<dbReference type="Ensembl" id="ENSRBIT00000034194.1">
    <property type="protein sequence ID" value="ENSRBIP00000010562.1"/>
    <property type="gene ID" value="ENSRBIG00000029133.1"/>
</dbReference>
<feature type="domain" description="Tudor" evidence="1">
    <location>
        <begin position="1333"/>
        <end position="1392"/>
    </location>
</feature>
<reference evidence="2" key="2">
    <citation type="submission" date="2025-08" db="UniProtKB">
        <authorList>
            <consortium name="Ensembl"/>
        </authorList>
    </citation>
    <scope>IDENTIFICATION</scope>
</reference>
<dbReference type="Proteomes" id="UP000233180">
    <property type="component" value="Unassembled WGS sequence"/>
</dbReference>
<dbReference type="CDD" id="cd20437">
    <property type="entry name" value="Tudor_TDRD15_rpt2"/>
    <property type="match status" value="1"/>
</dbReference>
<dbReference type="SMART" id="SM00333">
    <property type="entry name" value="TUDOR"/>
    <property type="match status" value="7"/>
</dbReference>
<keyword evidence="3" id="KW-1185">Reference proteome</keyword>
<dbReference type="InterPro" id="IPR047455">
    <property type="entry name" value="Tudor_TDRD15_rpt4"/>
</dbReference>
<dbReference type="STRING" id="61621.ENSRBIP00000010562"/>
<dbReference type="SUPFAM" id="SSF63748">
    <property type="entry name" value="Tudor/PWWP/MBT"/>
    <property type="match status" value="7"/>
</dbReference>
<dbReference type="PANTHER" id="PTHR22948:SF7">
    <property type="entry name" value="TUDOR DOMAIN-CONTAINING PROTEIN 15"/>
    <property type="match status" value="1"/>
</dbReference>
<dbReference type="InterPro" id="IPR047452">
    <property type="entry name" value="Tudor_TDRD15_rpt2"/>
</dbReference>
<organism evidence="2 3">
    <name type="scientific">Rhinopithecus bieti</name>
    <name type="common">Black snub-nosed monkey</name>
    <name type="synonym">Pygathrix bieti</name>
    <dbReference type="NCBI Taxonomy" id="61621"/>
    <lineage>
        <taxon>Eukaryota</taxon>
        <taxon>Metazoa</taxon>
        <taxon>Chordata</taxon>
        <taxon>Craniata</taxon>
        <taxon>Vertebrata</taxon>
        <taxon>Euteleostomi</taxon>
        <taxon>Mammalia</taxon>
        <taxon>Eutheria</taxon>
        <taxon>Euarchontoglires</taxon>
        <taxon>Primates</taxon>
        <taxon>Haplorrhini</taxon>
        <taxon>Catarrhini</taxon>
        <taxon>Cercopithecidae</taxon>
        <taxon>Colobinae</taxon>
        <taxon>Rhinopithecus</taxon>
    </lineage>
</organism>
<feature type="domain" description="Tudor" evidence="1">
    <location>
        <begin position="530"/>
        <end position="588"/>
    </location>
</feature>
<feature type="domain" description="Tudor" evidence="1">
    <location>
        <begin position="1002"/>
        <end position="1061"/>
    </location>
</feature>
<gene>
    <name evidence="2" type="primary">TDRD15</name>
</gene>
<reference evidence="2 3" key="1">
    <citation type="submission" date="2016-06" db="EMBL/GenBank/DDBJ databases">
        <title>Genome of Rhinopithecus bieti.</title>
        <authorList>
            <person name="Wu"/>
            <person name="C.-I. and Zhang"/>
            <person name="Y."/>
        </authorList>
    </citation>
    <scope>NUCLEOTIDE SEQUENCE</scope>
</reference>
<dbReference type="PROSITE" id="PS50304">
    <property type="entry name" value="TUDOR"/>
    <property type="match status" value="5"/>
</dbReference>
<dbReference type="InterPro" id="IPR035437">
    <property type="entry name" value="SNase_OB-fold_sf"/>
</dbReference>
<dbReference type="CDD" id="cd20439">
    <property type="entry name" value="Tudor_TDRD15_rpt4"/>
    <property type="match status" value="1"/>
</dbReference>
<evidence type="ECO:0000313" key="2">
    <source>
        <dbReference type="Ensembl" id="ENSRBIP00000010562.1"/>
    </source>
</evidence>
<name>A0A2K6KH06_RHIBE</name>
<feature type="domain" description="Tudor" evidence="1">
    <location>
        <begin position="288"/>
        <end position="346"/>
    </location>
</feature>
<dbReference type="GeneTree" id="ENSGT00940000162581"/>
<evidence type="ECO:0000259" key="1">
    <source>
        <dbReference type="PROSITE" id="PS50304"/>
    </source>
</evidence>
<dbReference type="OMA" id="NMSFECL"/>
<dbReference type="CDD" id="cd20441">
    <property type="entry name" value="Tudor_TDRD15_rpt6"/>
    <property type="match status" value="1"/>
</dbReference>
<sequence length="1853" mass="211852">MDSTSLLPTFLDVDLTISHIKCLPKDILVKFQGINNNECEFDYHILQREIQHTPKVKNNVEIDEFCLVEERVSGEWQRGRVVEKKNELYTVLLIDRGEELRVAGPQIASACGNLFELPPRVVFGIFANILPVGEKWSPKALNYFKSLVGIQVKGYVQAILPLQMFIFDVPKIISQALELQLGRLVDGDSFRLIVEMLEFPQQMPDLLQHKRPELSLGNKDISLDIQHVLDKLQPSLSVGSTESVKVSSALSPSKFYCQLIKWTPELENLTAHMTLHYDTICQETSPTCDNFGLLCVARRQNGQWHRGILQQLLPPNQVKIWFMDYGSSEAIPSIYVKKLKQDFILVPLFSFPCSLTCLHSPDRDARTFQLRVFKQALLGQVVYAHIDWFNKDERLYYVTLQTQESTVNSKCLLKTVGTQVLSPMSDSKISNILSETSVSDVNSFAVESFMGNIEWSIDSLNKKGILKVGFPIETIEMEIEAAYIAFIACVLNPSNFWVRTNDHQNEFQEIMKNINKFYDLCENDEMILRKPEPGLFCCARYSKDRRFYRAVITEINGYKINVYFLDYGNTDSIPFFDVKILLPEFCELPALAMSCSLAHIFPVEDLWTKAAIDYFKKLVLNKAILLQVIAKKDDKYTVNIQSVEASENIDVISLMLQAGYAEYCQVELKYFPKSVSEYSMLNSKSKNKVNIKKVISALLEGPKSKKYLSNNLVENNLSLPKSPAVNVSDLKNPFTLSVGPESSWSYKEYIFKPGTVLEVKCSYYYGPGDFSCQLQCKLEDLKLLMEQIQNYYSIHSDPYEIGQTACVAKYSGKWYRAAVLTQVSKEVDIVFVDYGYQKRVLIKDLFAINPRFLLLESQAFRCCLNHFIDPGSCKFFSWTRKAFRDLRNFISSSRGLLTCIIYALVVIHPNHLYNLVDLQSSYTSAKEFLMNRGSAQYITLSETFPSLVSLYSYCYSSFNIKIGNEEESQKFYCQLGRNIKDLEMIETKITESSNLKNCPKYDSNKMRVCISKYVEDGLSYRALAVPTDSSSEFQVYFVDFGNKQLVGENMLRAISAQFPELLFTPMQAIKCFLSDLRDVDIPAEISSWFKDNFLGKPLKAIILSQESDGQLGIELYDGSQYINEKIKVLLHAYGKRHCDQACCMEKSNKINENKRLTTSLKGRTGNNYCPNVINKTSPVTYSERKMDQLMHPKSIYARFLKPSVCYKMEPVSKNKMKNSLNDGLKGIKIAPGAAHILENRGVRQKPLKVVSQSFIRALNQTSSQNPYDLIRPRIKDLPQPQIYLNAKVKGYVSNISNPASFHIQLAENESIIIRLADAVNTTARRLKERKSVPPLVGDLVVAEYSGDNAIYRAVIKKILPGNSFEVEFIDYGNSAIVNTCKIYELQREFLTVPQLGIHSFLSGVKWNEPDEIWDDKTVDYFTSKVHNKTVYCEFLKKHDQKWEVNLICDERCVINELLKWKVCSKLQKSALQMPQVLDQKVSPGDNNEVKKGKSNESEAEMLNVSKILSDLIVLITKEEKNSPFINGNITCFLVDCVPVCNTKLLSNEIRSIPRQAVPCKWIWFENSKNMSFECLFAHLEINILFLKYLDAVWEVEILVDDLLLLEYLNLNTVHVEENKLRPAEIVYNIESKTPISSCTIKSFTWVQFQNDRQYSGIATAVSDPSDFSIQLEDFFDIMKYLFMLLSDLPETLQTLPQEFIIPGSSCLFKYKSEDQWNRVEISEVSPQSLCLVLIDYGFSFYIHYSEIINLKVVPEEFLNLPRLSYPCILYGVLPAKRKHWSEEVKSFFRDFLSKPDLVFQFRECNSETKLKVDVMHEKKNLADILVASGLATSSKDSAYLDAISATESTKNPV</sequence>
<dbReference type="CDD" id="cd20436">
    <property type="entry name" value="Tudor_TDRD15_rpt1"/>
    <property type="match status" value="1"/>
</dbReference>